<gene>
    <name evidence="2" type="ORF">RCL2_000983100</name>
</gene>
<protein>
    <recommendedName>
        <fullName evidence="1">DUF659 domain-containing protein</fullName>
    </recommendedName>
</protein>
<accession>A0A8H3QK33</accession>
<evidence type="ECO:0000313" key="3">
    <source>
        <dbReference type="Proteomes" id="UP000615446"/>
    </source>
</evidence>
<feature type="domain" description="DUF659" evidence="1">
    <location>
        <begin position="18"/>
        <end position="95"/>
    </location>
</feature>
<comment type="caution">
    <text evidence="2">The sequence shown here is derived from an EMBL/GenBank/DDBJ whole genome shotgun (WGS) entry which is preliminary data.</text>
</comment>
<dbReference type="AlphaFoldDB" id="A0A8H3QK33"/>
<dbReference type="Proteomes" id="UP000615446">
    <property type="component" value="Unassembled WGS sequence"/>
</dbReference>
<dbReference type="Pfam" id="PF04937">
    <property type="entry name" value="DUF659"/>
    <property type="match status" value="1"/>
</dbReference>
<dbReference type="OrthoDB" id="2383317at2759"/>
<evidence type="ECO:0000313" key="2">
    <source>
        <dbReference type="EMBL" id="GES82638.1"/>
    </source>
</evidence>
<dbReference type="EMBL" id="BLAL01000062">
    <property type="protein sequence ID" value="GES82638.1"/>
    <property type="molecule type" value="Genomic_DNA"/>
</dbReference>
<proteinExistence type="predicted"/>
<reference evidence="2" key="1">
    <citation type="submission" date="2019-10" db="EMBL/GenBank/DDBJ databases">
        <title>Conservation and host-specific expression of non-tandemly repeated heterogenous ribosome RNA gene in arbuscular mycorrhizal fungi.</title>
        <authorList>
            <person name="Maeda T."/>
            <person name="Kobayashi Y."/>
            <person name="Nakagawa T."/>
            <person name="Ezawa T."/>
            <person name="Yamaguchi K."/>
            <person name="Bino T."/>
            <person name="Nishimoto Y."/>
            <person name="Shigenobu S."/>
            <person name="Kawaguchi M."/>
        </authorList>
    </citation>
    <scope>NUCLEOTIDE SEQUENCE</scope>
    <source>
        <strain evidence="2">HR1</strain>
    </source>
</reference>
<dbReference type="InterPro" id="IPR007021">
    <property type="entry name" value="DUF659"/>
</dbReference>
<evidence type="ECO:0000259" key="1">
    <source>
        <dbReference type="Pfam" id="PF04937"/>
    </source>
</evidence>
<organism evidence="2 3">
    <name type="scientific">Rhizophagus clarus</name>
    <dbReference type="NCBI Taxonomy" id="94130"/>
    <lineage>
        <taxon>Eukaryota</taxon>
        <taxon>Fungi</taxon>
        <taxon>Fungi incertae sedis</taxon>
        <taxon>Mucoromycota</taxon>
        <taxon>Glomeromycotina</taxon>
        <taxon>Glomeromycetes</taxon>
        <taxon>Glomerales</taxon>
        <taxon>Glomeraceae</taxon>
        <taxon>Rhizophagus</taxon>
    </lineage>
</organism>
<sequence length="120" mass="13741">MLKKLVLDRIGITLSFDAFDISSERVTNVEVRSKVKEMLIELDELKIPLLTVITDSVPACNAARKKLQTQYHNIVFLPCYAHQINLCVSKIFKVSSEFKTPSQQAVYFKNTNNKYFIGKL</sequence>
<name>A0A8H3QK33_9GLOM</name>